<dbReference type="EMBL" id="ML978210">
    <property type="protein sequence ID" value="KAF2028643.1"/>
    <property type="molecule type" value="Genomic_DNA"/>
</dbReference>
<sequence length="151" mass="16970">MPPTYHAINALRPSLASSPVFRARASCLASGIKTPRHAGIITPRSQLSANDELDAYLSSRIGPVQAVLLKQTFAAPTSQVNLEKLSHLQTVHKAAEREEVKRWWISYLVSLAFGCGLALYLVNRDSRERARYWEEMRNKSSEELERMFAGN</sequence>
<evidence type="ECO:0000313" key="3">
    <source>
        <dbReference type="Proteomes" id="UP000799777"/>
    </source>
</evidence>
<gene>
    <name evidence="2" type="ORF">EK21DRAFT_90465</name>
</gene>
<comment type="caution">
    <text evidence="2">The sequence shown here is derived from an EMBL/GenBank/DDBJ whole genome shotgun (WGS) entry which is preliminary data.</text>
</comment>
<dbReference type="AlphaFoldDB" id="A0A9P4H5N5"/>
<keyword evidence="1" id="KW-0812">Transmembrane</keyword>
<feature type="transmembrane region" description="Helical" evidence="1">
    <location>
        <begin position="103"/>
        <end position="122"/>
    </location>
</feature>
<evidence type="ECO:0000256" key="1">
    <source>
        <dbReference type="SAM" id="Phobius"/>
    </source>
</evidence>
<reference evidence="2" key="1">
    <citation type="journal article" date="2020" name="Stud. Mycol.">
        <title>101 Dothideomycetes genomes: a test case for predicting lifestyles and emergence of pathogens.</title>
        <authorList>
            <person name="Haridas S."/>
            <person name="Albert R."/>
            <person name="Binder M."/>
            <person name="Bloem J."/>
            <person name="Labutti K."/>
            <person name="Salamov A."/>
            <person name="Andreopoulos B."/>
            <person name="Baker S."/>
            <person name="Barry K."/>
            <person name="Bills G."/>
            <person name="Bluhm B."/>
            <person name="Cannon C."/>
            <person name="Castanera R."/>
            <person name="Culley D."/>
            <person name="Daum C."/>
            <person name="Ezra D."/>
            <person name="Gonzalez J."/>
            <person name="Henrissat B."/>
            <person name="Kuo A."/>
            <person name="Liang C."/>
            <person name="Lipzen A."/>
            <person name="Lutzoni F."/>
            <person name="Magnuson J."/>
            <person name="Mondo S."/>
            <person name="Nolan M."/>
            <person name="Ohm R."/>
            <person name="Pangilinan J."/>
            <person name="Park H.-J."/>
            <person name="Ramirez L."/>
            <person name="Alfaro M."/>
            <person name="Sun H."/>
            <person name="Tritt A."/>
            <person name="Yoshinaga Y."/>
            <person name="Zwiers L.-H."/>
            <person name="Turgeon B."/>
            <person name="Goodwin S."/>
            <person name="Spatafora J."/>
            <person name="Crous P."/>
            <person name="Grigoriev I."/>
        </authorList>
    </citation>
    <scope>NUCLEOTIDE SEQUENCE</scope>
    <source>
        <strain evidence="2">CBS 110217</strain>
    </source>
</reference>
<protein>
    <submittedName>
        <fullName evidence="2">Uncharacterized protein</fullName>
    </submittedName>
</protein>
<organism evidence="2 3">
    <name type="scientific">Setomelanomma holmii</name>
    <dbReference type="NCBI Taxonomy" id="210430"/>
    <lineage>
        <taxon>Eukaryota</taxon>
        <taxon>Fungi</taxon>
        <taxon>Dikarya</taxon>
        <taxon>Ascomycota</taxon>
        <taxon>Pezizomycotina</taxon>
        <taxon>Dothideomycetes</taxon>
        <taxon>Pleosporomycetidae</taxon>
        <taxon>Pleosporales</taxon>
        <taxon>Pleosporineae</taxon>
        <taxon>Phaeosphaeriaceae</taxon>
        <taxon>Setomelanomma</taxon>
    </lineage>
</organism>
<keyword evidence="1" id="KW-0472">Membrane</keyword>
<accession>A0A9P4H5N5</accession>
<keyword evidence="1" id="KW-1133">Transmembrane helix</keyword>
<dbReference type="Proteomes" id="UP000799777">
    <property type="component" value="Unassembled WGS sequence"/>
</dbReference>
<keyword evidence="3" id="KW-1185">Reference proteome</keyword>
<proteinExistence type="predicted"/>
<name>A0A9P4H5N5_9PLEO</name>
<evidence type="ECO:0000313" key="2">
    <source>
        <dbReference type="EMBL" id="KAF2028643.1"/>
    </source>
</evidence>